<organism evidence="11 12">
    <name type="scientific">Fulvivirga lutea</name>
    <dbReference type="NCBI Taxonomy" id="2810512"/>
    <lineage>
        <taxon>Bacteria</taxon>
        <taxon>Pseudomonadati</taxon>
        <taxon>Bacteroidota</taxon>
        <taxon>Cytophagia</taxon>
        <taxon>Cytophagales</taxon>
        <taxon>Fulvivirgaceae</taxon>
        <taxon>Fulvivirga</taxon>
    </lineage>
</organism>
<evidence type="ECO:0000256" key="7">
    <source>
        <dbReference type="SAM" id="Coils"/>
    </source>
</evidence>
<dbReference type="InterPro" id="IPR035965">
    <property type="entry name" value="PAS-like_dom_sf"/>
</dbReference>
<dbReference type="PRINTS" id="PR00344">
    <property type="entry name" value="BCTRLSENSOR"/>
</dbReference>
<dbReference type="SUPFAM" id="SSF47384">
    <property type="entry name" value="Homodimeric domain of signal transducing histidine kinase"/>
    <property type="match status" value="1"/>
</dbReference>
<evidence type="ECO:0000256" key="6">
    <source>
        <dbReference type="ARBA" id="ARBA00023012"/>
    </source>
</evidence>
<sequence length="401" mass="45610">MRESNETAYKAIFEACEEGIIAVDIEGKIALANSSLLKLFGYEIEELLGKTIETLIPDKIRHKHVKEREVYIENPKPRKMGVGRDLLGLKKDGTQFPVEISLNKVHLDDEPHIVAFVIDISERKRVEDALQRSEEQLILYATQLEDRVSKRTEELEKEISERKKAQEEVIKALEKERELNELKSRFVSMASHEFRTPLSTILSSASLIGKYEKTDQQENRSKHIEKIKSAISNLNNILNDFLSLAKLEEGKIDIDQNQLSVICTVKEVIEEMEALKKPDQKINLEIIGEEKNIVSDEKIVKNIVINLTSNAIKYSSSNIDIITEFKPQSVQLTIKDYGIGIPANEQSHLFDRFFRAKNAINIQGTGLGLNIVKKYVEMLNGTITFESKENEGTTFTVTLPL</sequence>
<evidence type="ECO:0000259" key="9">
    <source>
        <dbReference type="PROSITE" id="PS50112"/>
    </source>
</evidence>
<dbReference type="InterPro" id="IPR003594">
    <property type="entry name" value="HATPase_dom"/>
</dbReference>
<evidence type="ECO:0000256" key="5">
    <source>
        <dbReference type="ARBA" id="ARBA00022777"/>
    </source>
</evidence>
<dbReference type="SMART" id="SM00388">
    <property type="entry name" value="HisKA"/>
    <property type="match status" value="1"/>
</dbReference>
<dbReference type="AlphaFoldDB" id="A0A974WJ70"/>
<dbReference type="InterPro" id="IPR005467">
    <property type="entry name" value="His_kinase_dom"/>
</dbReference>
<feature type="coiled-coil region" evidence="7">
    <location>
        <begin position="141"/>
        <end position="185"/>
    </location>
</feature>
<dbReference type="InterPro" id="IPR013767">
    <property type="entry name" value="PAS_fold"/>
</dbReference>
<dbReference type="InterPro" id="IPR036097">
    <property type="entry name" value="HisK_dim/P_sf"/>
</dbReference>
<name>A0A974WJ70_9BACT</name>
<dbReference type="PANTHER" id="PTHR43711:SF26">
    <property type="entry name" value="SENSOR HISTIDINE KINASE RCSC"/>
    <property type="match status" value="1"/>
</dbReference>
<dbReference type="SMART" id="SM00091">
    <property type="entry name" value="PAS"/>
    <property type="match status" value="1"/>
</dbReference>
<dbReference type="PROSITE" id="PS50109">
    <property type="entry name" value="HIS_KIN"/>
    <property type="match status" value="1"/>
</dbReference>
<keyword evidence="3" id="KW-0597">Phosphoprotein</keyword>
<evidence type="ECO:0000259" key="8">
    <source>
        <dbReference type="PROSITE" id="PS50109"/>
    </source>
</evidence>
<evidence type="ECO:0000256" key="1">
    <source>
        <dbReference type="ARBA" id="ARBA00000085"/>
    </source>
</evidence>
<dbReference type="EMBL" id="CP070608">
    <property type="protein sequence ID" value="QSE96318.1"/>
    <property type="molecule type" value="Genomic_DNA"/>
</dbReference>
<dbReference type="InterPro" id="IPR036890">
    <property type="entry name" value="HATPase_C_sf"/>
</dbReference>
<dbReference type="RefSeq" id="WP_205720834.1">
    <property type="nucleotide sequence ID" value="NZ_CP070608.1"/>
</dbReference>
<accession>A0A974WJ70</accession>
<reference evidence="11" key="1">
    <citation type="submission" date="2021-02" db="EMBL/GenBank/DDBJ databases">
        <title>Fulvivirga sp. S481 isolated from sea water.</title>
        <authorList>
            <person name="Bae S.S."/>
            <person name="Baek K."/>
        </authorList>
    </citation>
    <scope>NUCLEOTIDE SEQUENCE</scope>
    <source>
        <strain evidence="11">S481</strain>
    </source>
</reference>
<dbReference type="Pfam" id="PF00989">
    <property type="entry name" value="PAS"/>
    <property type="match status" value="1"/>
</dbReference>
<keyword evidence="4" id="KW-0808">Transferase</keyword>
<keyword evidence="12" id="KW-1185">Reference proteome</keyword>
<feature type="domain" description="PAC" evidence="10">
    <location>
        <begin position="82"/>
        <end position="132"/>
    </location>
</feature>
<dbReference type="Gene3D" id="3.30.450.20">
    <property type="entry name" value="PAS domain"/>
    <property type="match status" value="1"/>
</dbReference>
<dbReference type="KEGG" id="fuv:JR347_11935"/>
<dbReference type="Gene3D" id="3.30.565.10">
    <property type="entry name" value="Histidine kinase-like ATPase, C-terminal domain"/>
    <property type="match status" value="1"/>
</dbReference>
<dbReference type="SUPFAM" id="SSF55874">
    <property type="entry name" value="ATPase domain of HSP90 chaperone/DNA topoisomerase II/histidine kinase"/>
    <property type="match status" value="1"/>
</dbReference>
<dbReference type="CDD" id="cd00075">
    <property type="entry name" value="HATPase"/>
    <property type="match status" value="1"/>
</dbReference>
<dbReference type="PANTHER" id="PTHR43711">
    <property type="entry name" value="TWO-COMPONENT HISTIDINE KINASE"/>
    <property type="match status" value="1"/>
</dbReference>
<dbReference type="Gene3D" id="1.10.287.130">
    <property type="match status" value="1"/>
</dbReference>
<dbReference type="GO" id="GO:0000155">
    <property type="term" value="F:phosphorelay sensor kinase activity"/>
    <property type="evidence" value="ECO:0007669"/>
    <property type="project" value="InterPro"/>
</dbReference>
<dbReference type="GO" id="GO:0006355">
    <property type="term" value="P:regulation of DNA-templated transcription"/>
    <property type="evidence" value="ECO:0007669"/>
    <property type="project" value="InterPro"/>
</dbReference>
<proteinExistence type="predicted"/>
<dbReference type="PROSITE" id="PS50112">
    <property type="entry name" value="PAS"/>
    <property type="match status" value="1"/>
</dbReference>
<evidence type="ECO:0000256" key="2">
    <source>
        <dbReference type="ARBA" id="ARBA00012438"/>
    </source>
</evidence>
<gene>
    <name evidence="11" type="ORF">JR347_11935</name>
</gene>
<dbReference type="FunFam" id="3.30.565.10:FF:000006">
    <property type="entry name" value="Sensor histidine kinase WalK"/>
    <property type="match status" value="1"/>
</dbReference>
<dbReference type="EC" id="2.7.13.3" evidence="2"/>
<protein>
    <recommendedName>
        <fullName evidence="2">histidine kinase</fullName>
        <ecNumber evidence="2">2.7.13.3</ecNumber>
    </recommendedName>
</protein>
<evidence type="ECO:0000313" key="12">
    <source>
        <dbReference type="Proteomes" id="UP000662783"/>
    </source>
</evidence>
<feature type="domain" description="Histidine kinase" evidence="8">
    <location>
        <begin position="189"/>
        <end position="401"/>
    </location>
</feature>
<dbReference type="SUPFAM" id="SSF55785">
    <property type="entry name" value="PYP-like sensor domain (PAS domain)"/>
    <property type="match status" value="1"/>
</dbReference>
<dbReference type="CDD" id="cd00082">
    <property type="entry name" value="HisKA"/>
    <property type="match status" value="1"/>
</dbReference>
<keyword evidence="5 11" id="KW-0418">Kinase</keyword>
<dbReference type="SMART" id="SM00387">
    <property type="entry name" value="HATPase_c"/>
    <property type="match status" value="1"/>
</dbReference>
<dbReference type="InterPro" id="IPR000014">
    <property type="entry name" value="PAS"/>
</dbReference>
<evidence type="ECO:0000259" key="10">
    <source>
        <dbReference type="PROSITE" id="PS50113"/>
    </source>
</evidence>
<comment type="catalytic activity">
    <reaction evidence="1">
        <text>ATP + protein L-histidine = ADP + protein N-phospho-L-histidine.</text>
        <dbReference type="EC" id="2.7.13.3"/>
    </reaction>
</comment>
<keyword evidence="6" id="KW-0902">Two-component regulatory system</keyword>
<dbReference type="InterPro" id="IPR000700">
    <property type="entry name" value="PAS-assoc_C"/>
</dbReference>
<dbReference type="Pfam" id="PF02518">
    <property type="entry name" value="HATPase_c"/>
    <property type="match status" value="1"/>
</dbReference>
<dbReference type="NCBIfam" id="TIGR00229">
    <property type="entry name" value="sensory_box"/>
    <property type="match status" value="1"/>
</dbReference>
<evidence type="ECO:0000256" key="4">
    <source>
        <dbReference type="ARBA" id="ARBA00022679"/>
    </source>
</evidence>
<feature type="domain" description="PAS" evidence="9">
    <location>
        <begin position="5"/>
        <end position="58"/>
    </location>
</feature>
<dbReference type="CDD" id="cd00130">
    <property type="entry name" value="PAS"/>
    <property type="match status" value="1"/>
</dbReference>
<dbReference type="InterPro" id="IPR004358">
    <property type="entry name" value="Sig_transdc_His_kin-like_C"/>
</dbReference>
<dbReference type="Proteomes" id="UP000662783">
    <property type="component" value="Chromosome"/>
</dbReference>
<dbReference type="PROSITE" id="PS50113">
    <property type="entry name" value="PAC"/>
    <property type="match status" value="1"/>
</dbReference>
<keyword evidence="7" id="KW-0175">Coiled coil</keyword>
<dbReference type="Pfam" id="PF00512">
    <property type="entry name" value="HisKA"/>
    <property type="match status" value="1"/>
</dbReference>
<dbReference type="InterPro" id="IPR003661">
    <property type="entry name" value="HisK_dim/P_dom"/>
</dbReference>
<evidence type="ECO:0000256" key="3">
    <source>
        <dbReference type="ARBA" id="ARBA00022553"/>
    </source>
</evidence>
<evidence type="ECO:0000313" key="11">
    <source>
        <dbReference type="EMBL" id="QSE96318.1"/>
    </source>
</evidence>
<dbReference type="InterPro" id="IPR050736">
    <property type="entry name" value="Sensor_HK_Regulatory"/>
</dbReference>